<protein>
    <submittedName>
        <fullName evidence="2">DsbA family protein</fullName>
    </submittedName>
</protein>
<reference evidence="2 3" key="1">
    <citation type="submission" date="2021-07" db="EMBL/GenBank/DDBJ databases">
        <title>Paenibacillus radiodurans sp. nov., isolated from the southeastern edge of Tengger Desert.</title>
        <authorList>
            <person name="Zhang G."/>
        </authorList>
    </citation>
    <scope>NUCLEOTIDE SEQUENCE [LARGE SCALE GENOMIC DNA]</scope>
    <source>
        <strain evidence="2 3">CCM 7311</strain>
    </source>
</reference>
<dbReference type="Proteomes" id="UP001519887">
    <property type="component" value="Unassembled WGS sequence"/>
</dbReference>
<accession>A0ABS7C271</accession>
<name>A0ABS7C271_9BACL</name>
<organism evidence="2 3">
    <name type="scientific">Paenibacillus sepulcri</name>
    <dbReference type="NCBI Taxonomy" id="359917"/>
    <lineage>
        <taxon>Bacteria</taxon>
        <taxon>Bacillati</taxon>
        <taxon>Bacillota</taxon>
        <taxon>Bacilli</taxon>
        <taxon>Bacillales</taxon>
        <taxon>Paenibacillaceae</taxon>
        <taxon>Paenibacillus</taxon>
    </lineage>
</organism>
<dbReference type="EMBL" id="JAHZIK010000258">
    <property type="protein sequence ID" value="MBW7454831.1"/>
    <property type="molecule type" value="Genomic_DNA"/>
</dbReference>
<dbReference type="Gene3D" id="3.40.30.10">
    <property type="entry name" value="Glutaredoxin"/>
    <property type="match status" value="1"/>
</dbReference>
<gene>
    <name evidence="2" type="ORF">K0U00_12380</name>
</gene>
<dbReference type="InterPro" id="IPR036249">
    <property type="entry name" value="Thioredoxin-like_sf"/>
</dbReference>
<dbReference type="PANTHER" id="PTHR13887">
    <property type="entry name" value="GLUTATHIONE S-TRANSFERASE KAPPA"/>
    <property type="match status" value="1"/>
</dbReference>
<dbReference type="SUPFAM" id="SSF52833">
    <property type="entry name" value="Thioredoxin-like"/>
    <property type="match status" value="1"/>
</dbReference>
<sequence>MMKIEVWSDIMCPLCYIGKTNLETALEQFEHKAEVELVYRPFQLFPNAPSNTGKDYYTWTAEIHGGGMSTDYVREGNKTVVKMGKDVGLTYNLDTLIPSNTSDALRVAVYAQEQGKAGEWMAQVYKAYFTDSLDIGDHETLARLAGESGLDAQEVLDMLSSDKYKDTVKKERQHGSGIGITGTPFYIINDKYAVSGVRPSGVFLELLEQVWREEHPLQMLDSGPDGDSEGGLCGDGVCKI</sequence>
<evidence type="ECO:0000313" key="2">
    <source>
        <dbReference type="EMBL" id="MBW7454831.1"/>
    </source>
</evidence>
<evidence type="ECO:0000313" key="3">
    <source>
        <dbReference type="Proteomes" id="UP001519887"/>
    </source>
</evidence>
<comment type="caution">
    <text evidence="2">The sequence shown here is derived from an EMBL/GenBank/DDBJ whole genome shotgun (WGS) entry which is preliminary data.</text>
</comment>
<proteinExistence type="predicted"/>
<dbReference type="Pfam" id="PF01323">
    <property type="entry name" value="DSBA"/>
    <property type="match status" value="1"/>
</dbReference>
<dbReference type="PANTHER" id="PTHR13887:SF41">
    <property type="entry name" value="THIOREDOXIN SUPERFAMILY PROTEIN"/>
    <property type="match status" value="1"/>
</dbReference>
<keyword evidence="3" id="KW-1185">Reference proteome</keyword>
<feature type="domain" description="DSBA-like thioredoxin" evidence="1">
    <location>
        <begin position="4"/>
        <end position="200"/>
    </location>
</feature>
<evidence type="ECO:0000259" key="1">
    <source>
        <dbReference type="Pfam" id="PF01323"/>
    </source>
</evidence>
<dbReference type="InterPro" id="IPR001853">
    <property type="entry name" value="DSBA-like_thioredoxin_dom"/>
</dbReference>
<dbReference type="RefSeq" id="WP_210038585.1">
    <property type="nucleotide sequence ID" value="NZ_JBHLVU010000011.1"/>
</dbReference>
<dbReference type="CDD" id="cd03024">
    <property type="entry name" value="DsbA_FrnE"/>
    <property type="match status" value="1"/>
</dbReference>